<evidence type="ECO:0000256" key="15">
    <source>
        <dbReference type="PROSITE-ProRule" id="PRU01356"/>
    </source>
</evidence>
<comment type="caution">
    <text evidence="15">Lacks conserved residue(s) required for the propagation of feature annotation.</text>
</comment>
<feature type="compositionally biased region" description="Low complexity" evidence="16">
    <location>
        <begin position="90"/>
        <end position="115"/>
    </location>
</feature>
<dbReference type="GO" id="GO:0005576">
    <property type="term" value="C:extracellular region"/>
    <property type="evidence" value="ECO:0007669"/>
    <property type="project" value="UniProtKB-SubCell"/>
</dbReference>
<dbReference type="PANTHER" id="PTHR37928">
    <property type="entry name" value="CFEM DOMAIN PROTEIN (AFU_ORTHOLOGUE AFUA_6G14090)"/>
    <property type="match status" value="1"/>
</dbReference>
<proteinExistence type="inferred from homology"/>
<keyword evidence="11" id="KW-0472">Membrane</keyword>
<gene>
    <name evidence="19" type="ORF">E4U43_001495</name>
</gene>
<dbReference type="OrthoDB" id="3767534at2759"/>
<feature type="disulfide bond" evidence="15">
    <location>
        <begin position="41"/>
        <end position="48"/>
    </location>
</feature>
<comment type="similarity">
    <text evidence="3">Belongs to the RBT5 family.</text>
</comment>
<dbReference type="SMART" id="SM00747">
    <property type="entry name" value="CFEM"/>
    <property type="match status" value="1"/>
</dbReference>
<dbReference type="Proteomes" id="UP000748025">
    <property type="component" value="Unassembled WGS sequence"/>
</dbReference>
<keyword evidence="4" id="KW-1003">Cell membrane</keyword>
<dbReference type="Pfam" id="PF05730">
    <property type="entry name" value="CFEM"/>
    <property type="match status" value="1"/>
</dbReference>
<keyword evidence="8 15" id="KW-0479">Metal-binding</keyword>
<keyword evidence="20" id="KW-1185">Reference proteome</keyword>
<sequence>MKVSAVASVAVAGLVSAQSISDIPECAMPCLSTAVTAKTTCAVADFACLCEKANFAAVQAAATGCVVEKCGAAKAVSDVLPATQKLCAAASSGGSGDSSSSSAAGTPSETPAPSDDGSDDDDDAPTSTASASHPEKSCDEGHGTGQGEPHTTPVPMPMPMPMPGHNGTATAPKPTTPVTAGAAGLAPVGALVFAAGLFAL</sequence>
<comment type="subcellular location">
    <subcellularLocation>
        <location evidence="1">Cell membrane</location>
        <topology evidence="1">Lipid-anchor</topology>
        <topology evidence="1">GPI-anchor</topology>
    </subcellularLocation>
    <subcellularLocation>
        <location evidence="2">Secreted</location>
    </subcellularLocation>
</comment>
<evidence type="ECO:0000256" key="8">
    <source>
        <dbReference type="ARBA" id="ARBA00022723"/>
    </source>
</evidence>
<dbReference type="AlphaFoldDB" id="A0A9P7SY70"/>
<evidence type="ECO:0000256" key="10">
    <source>
        <dbReference type="ARBA" id="ARBA00023004"/>
    </source>
</evidence>
<evidence type="ECO:0000256" key="17">
    <source>
        <dbReference type="SAM" id="SignalP"/>
    </source>
</evidence>
<accession>A0A9P7SY70</accession>
<evidence type="ECO:0000256" key="13">
    <source>
        <dbReference type="ARBA" id="ARBA00023180"/>
    </source>
</evidence>
<dbReference type="InterPro" id="IPR008427">
    <property type="entry name" value="Extracellular_membr_CFEM_dom"/>
</dbReference>
<evidence type="ECO:0000256" key="3">
    <source>
        <dbReference type="ARBA" id="ARBA00010031"/>
    </source>
</evidence>
<evidence type="ECO:0000256" key="7">
    <source>
        <dbReference type="ARBA" id="ARBA00022622"/>
    </source>
</evidence>
<dbReference type="GO" id="GO:0005886">
    <property type="term" value="C:plasma membrane"/>
    <property type="evidence" value="ECO:0007669"/>
    <property type="project" value="UniProtKB-SubCell"/>
</dbReference>
<evidence type="ECO:0000256" key="4">
    <source>
        <dbReference type="ARBA" id="ARBA00022475"/>
    </source>
</evidence>
<feature type="compositionally biased region" description="Basic and acidic residues" evidence="16">
    <location>
        <begin position="133"/>
        <end position="142"/>
    </location>
</feature>
<dbReference type="PANTHER" id="PTHR37928:SF2">
    <property type="entry name" value="GPI ANCHORED CFEM DOMAIN PROTEIN (AFU_ORTHOLOGUE AFUA_6G10580)"/>
    <property type="match status" value="1"/>
</dbReference>
<reference evidence="19" key="1">
    <citation type="journal article" date="2020" name="bioRxiv">
        <title>Whole genome comparisons of ergot fungi reveals the divergence and evolution of species within the genus Claviceps are the result of varying mechanisms driving genome evolution and host range expansion.</title>
        <authorList>
            <person name="Wyka S.A."/>
            <person name="Mondo S.J."/>
            <person name="Liu M."/>
            <person name="Dettman J."/>
            <person name="Nalam V."/>
            <person name="Broders K.D."/>
        </authorList>
    </citation>
    <scope>NUCLEOTIDE SEQUENCE</scope>
    <source>
        <strain evidence="19">CCC 602</strain>
    </source>
</reference>
<dbReference type="GO" id="GO:0098552">
    <property type="term" value="C:side of membrane"/>
    <property type="evidence" value="ECO:0007669"/>
    <property type="project" value="UniProtKB-KW"/>
</dbReference>
<evidence type="ECO:0000313" key="20">
    <source>
        <dbReference type="Proteomes" id="UP000748025"/>
    </source>
</evidence>
<keyword evidence="13" id="KW-0325">Glycoprotein</keyword>
<comment type="caution">
    <text evidence="19">The sequence shown here is derived from an EMBL/GenBank/DDBJ whole genome shotgun (WGS) entry which is preliminary data.</text>
</comment>
<keyword evidence="5" id="KW-0964">Secreted</keyword>
<evidence type="ECO:0000256" key="1">
    <source>
        <dbReference type="ARBA" id="ARBA00004609"/>
    </source>
</evidence>
<keyword evidence="12 15" id="KW-1015">Disulfide bond</keyword>
<keyword evidence="6 15" id="KW-0349">Heme</keyword>
<keyword evidence="7" id="KW-0336">GPI-anchor</keyword>
<evidence type="ECO:0000256" key="12">
    <source>
        <dbReference type="ARBA" id="ARBA00023157"/>
    </source>
</evidence>
<feature type="domain" description="CFEM" evidence="18">
    <location>
        <begin position="1"/>
        <end position="114"/>
    </location>
</feature>
<feature type="signal peptide" evidence="17">
    <location>
        <begin position="1"/>
        <end position="17"/>
    </location>
</feature>
<keyword evidence="9 17" id="KW-0732">Signal</keyword>
<evidence type="ECO:0000256" key="2">
    <source>
        <dbReference type="ARBA" id="ARBA00004613"/>
    </source>
</evidence>
<organism evidence="19 20">
    <name type="scientific">Claviceps pusilla</name>
    <dbReference type="NCBI Taxonomy" id="123648"/>
    <lineage>
        <taxon>Eukaryota</taxon>
        <taxon>Fungi</taxon>
        <taxon>Dikarya</taxon>
        <taxon>Ascomycota</taxon>
        <taxon>Pezizomycotina</taxon>
        <taxon>Sordariomycetes</taxon>
        <taxon>Hypocreomycetidae</taxon>
        <taxon>Hypocreales</taxon>
        <taxon>Clavicipitaceae</taxon>
        <taxon>Claviceps</taxon>
    </lineage>
</organism>
<evidence type="ECO:0000256" key="16">
    <source>
        <dbReference type="SAM" id="MobiDB-lite"/>
    </source>
</evidence>
<dbReference type="InterPro" id="IPR051735">
    <property type="entry name" value="CFEM_domain"/>
</dbReference>
<name>A0A9P7SY70_9HYPO</name>
<dbReference type="EMBL" id="SRPW01001491">
    <property type="protein sequence ID" value="KAG6000834.1"/>
    <property type="molecule type" value="Genomic_DNA"/>
</dbReference>
<feature type="binding site" description="axial binding residue" evidence="15">
    <location>
        <position position="45"/>
    </location>
    <ligand>
        <name>heme</name>
        <dbReference type="ChEBI" id="CHEBI:30413"/>
    </ligand>
    <ligandPart>
        <name>Fe</name>
        <dbReference type="ChEBI" id="CHEBI:18248"/>
    </ligandPart>
</feature>
<evidence type="ECO:0000256" key="14">
    <source>
        <dbReference type="ARBA" id="ARBA00023288"/>
    </source>
</evidence>
<evidence type="ECO:0000256" key="9">
    <source>
        <dbReference type="ARBA" id="ARBA00022729"/>
    </source>
</evidence>
<protein>
    <recommendedName>
        <fullName evidence="18">CFEM domain-containing protein</fullName>
    </recommendedName>
</protein>
<feature type="compositionally biased region" description="Pro residues" evidence="16">
    <location>
        <begin position="152"/>
        <end position="162"/>
    </location>
</feature>
<evidence type="ECO:0000259" key="18">
    <source>
        <dbReference type="PROSITE" id="PS52012"/>
    </source>
</evidence>
<keyword evidence="14" id="KW-0449">Lipoprotein</keyword>
<feature type="region of interest" description="Disordered" evidence="16">
    <location>
        <begin position="90"/>
        <end position="172"/>
    </location>
</feature>
<feature type="chain" id="PRO_5040333462" description="CFEM domain-containing protein" evidence="17">
    <location>
        <begin position="18"/>
        <end position="200"/>
    </location>
</feature>
<evidence type="ECO:0000313" key="19">
    <source>
        <dbReference type="EMBL" id="KAG6000834.1"/>
    </source>
</evidence>
<dbReference type="PROSITE" id="PS52012">
    <property type="entry name" value="CFEM"/>
    <property type="match status" value="1"/>
</dbReference>
<evidence type="ECO:0000256" key="11">
    <source>
        <dbReference type="ARBA" id="ARBA00023136"/>
    </source>
</evidence>
<evidence type="ECO:0000256" key="6">
    <source>
        <dbReference type="ARBA" id="ARBA00022617"/>
    </source>
</evidence>
<keyword evidence="10 15" id="KW-0408">Iron</keyword>
<evidence type="ECO:0000256" key="5">
    <source>
        <dbReference type="ARBA" id="ARBA00022525"/>
    </source>
</evidence>
<dbReference type="GO" id="GO:0046872">
    <property type="term" value="F:metal ion binding"/>
    <property type="evidence" value="ECO:0007669"/>
    <property type="project" value="UniProtKB-UniRule"/>
</dbReference>